<dbReference type="Proteomes" id="UP000775213">
    <property type="component" value="Unassembled WGS sequence"/>
</dbReference>
<dbReference type="EMBL" id="JAGFBR010000011">
    <property type="protein sequence ID" value="KAH0458589.1"/>
    <property type="molecule type" value="Genomic_DNA"/>
</dbReference>
<organism evidence="2 3">
    <name type="scientific">Dendrobium chrysotoxum</name>
    <name type="common">Orchid</name>
    <dbReference type="NCBI Taxonomy" id="161865"/>
    <lineage>
        <taxon>Eukaryota</taxon>
        <taxon>Viridiplantae</taxon>
        <taxon>Streptophyta</taxon>
        <taxon>Embryophyta</taxon>
        <taxon>Tracheophyta</taxon>
        <taxon>Spermatophyta</taxon>
        <taxon>Magnoliopsida</taxon>
        <taxon>Liliopsida</taxon>
        <taxon>Asparagales</taxon>
        <taxon>Orchidaceae</taxon>
        <taxon>Epidendroideae</taxon>
        <taxon>Malaxideae</taxon>
        <taxon>Dendrobiinae</taxon>
        <taxon>Dendrobium</taxon>
    </lineage>
</organism>
<dbReference type="InterPro" id="IPR027417">
    <property type="entry name" value="P-loop_NTPase"/>
</dbReference>
<name>A0AAV7GS86_DENCH</name>
<dbReference type="GO" id="GO:0098542">
    <property type="term" value="P:defense response to other organism"/>
    <property type="evidence" value="ECO:0007669"/>
    <property type="project" value="TreeGrafter"/>
</dbReference>
<keyword evidence="3" id="KW-1185">Reference proteome</keyword>
<comment type="caution">
    <text evidence="2">The sequence shown here is derived from an EMBL/GenBank/DDBJ whole genome shotgun (WGS) entry which is preliminary data.</text>
</comment>
<dbReference type="InterPro" id="IPR056789">
    <property type="entry name" value="LRR_R13L1-DRL21"/>
</dbReference>
<dbReference type="Pfam" id="PF25019">
    <property type="entry name" value="LRR_R13L1-DRL21"/>
    <property type="match status" value="1"/>
</dbReference>
<gene>
    <name evidence="2" type="ORF">IEQ34_011403</name>
</gene>
<dbReference type="AlphaFoldDB" id="A0AAV7GS86"/>
<evidence type="ECO:0000313" key="2">
    <source>
        <dbReference type="EMBL" id="KAH0458589.1"/>
    </source>
</evidence>
<protein>
    <recommendedName>
        <fullName evidence="1">R13L1/DRL21-like LRR repeat region domain-containing protein</fullName>
    </recommendedName>
</protein>
<evidence type="ECO:0000313" key="3">
    <source>
        <dbReference type="Proteomes" id="UP000775213"/>
    </source>
</evidence>
<dbReference type="PANTHER" id="PTHR23155">
    <property type="entry name" value="DISEASE RESISTANCE PROTEIN RP"/>
    <property type="match status" value="1"/>
</dbReference>
<proteinExistence type="predicted"/>
<evidence type="ECO:0000259" key="1">
    <source>
        <dbReference type="Pfam" id="PF25019"/>
    </source>
</evidence>
<reference evidence="2 3" key="1">
    <citation type="journal article" date="2021" name="Hortic Res">
        <title>Chromosome-scale assembly of the Dendrobium chrysotoxum genome enhances the understanding of orchid evolution.</title>
        <authorList>
            <person name="Zhang Y."/>
            <person name="Zhang G.Q."/>
            <person name="Zhang D."/>
            <person name="Liu X.D."/>
            <person name="Xu X.Y."/>
            <person name="Sun W.H."/>
            <person name="Yu X."/>
            <person name="Zhu X."/>
            <person name="Wang Z.W."/>
            <person name="Zhao X."/>
            <person name="Zhong W.Y."/>
            <person name="Chen H."/>
            <person name="Yin W.L."/>
            <person name="Huang T."/>
            <person name="Niu S.C."/>
            <person name="Liu Z.J."/>
        </authorList>
    </citation>
    <scope>NUCLEOTIDE SEQUENCE [LARGE SCALE GENOMIC DNA]</scope>
    <source>
        <strain evidence="2">Lindl</strain>
    </source>
</reference>
<sequence>MGKTTLSQHAYEMTEGFDPKIWIYVSINFNAKRGGAIVGEIVKKLSGSPLAAKVIGGVLKDNLDERHWRIVQERNLLGQNPINSILRLSYIVPPKHLQNCFCILLCVPTRLNVDKDDLVRMWIALGFIQPSQGMIIEVAIHNLLCAKRRLTYSTLSWSKSYSKNIESDENVFDNPLPPKCLRNLSAKKDMDAKSVIWMNNVNQISSLEKVEMIDCNEWEKLFLSDNFASSSH</sequence>
<accession>A0AAV7GS86</accession>
<dbReference type="PANTHER" id="PTHR23155:SF1188">
    <property type="entry name" value="OS11G0492300 PROTEIN"/>
    <property type="match status" value="1"/>
</dbReference>
<dbReference type="SUPFAM" id="SSF52540">
    <property type="entry name" value="P-loop containing nucleoside triphosphate hydrolases"/>
    <property type="match status" value="1"/>
</dbReference>
<feature type="domain" description="R13L1/DRL21-like LRR repeat region" evidence="1">
    <location>
        <begin position="141"/>
        <end position="221"/>
    </location>
</feature>
<dbReference type="InterPro" id="IPR044974">
    <property type="entry name" value="Disease_R_plants"/>
</dbReference>